<organism evidence="2 4">
    <name type="scientific">Mastigocoleus testarum BC008</name>
    <dbReference type="NCBI Taxonomy" id="371196"/>
    <lineage>
        <taxon>Bacteria</taxon>
        <taxon>Bacillati</taxon>
        <taxon>Cyanobacteriota</taxon>
        <taxon>Cyanophyceae</taxon>
        <taxon>Nostocales</taxon>
        <taxon>Hapalosiphonaceae</taxon>
        <taxon>Mastigocoleus</taxon>
    </lineage>
</organism>
<dbReference type="EMBL" id="LMTZ01000097">
    <property type="protein sequence ID" value="KST66324.1"/>
    <property type="molecule type" value="Genomic_DNA"/>
</dbReference>
<gene>
    <name evidence="2" type="ORF">BC008_25455</name>
    <name evidence="3" type="ORF">BC008_25980</name>
</gene>
<protein>
    <submittedName>
        <fullName evidence="2">Uncharacterized protein</fullName>
    </submittedName>
</protein>
<proteinExistence type="predicted"/>
<dbReference type="RefSeq" id="WP_027844720.1">
    <property type="nucleotide sequence ID" value="NZ_LMTZ01000095.1"/>
</dbReference>
<feature type="transmembrane region" description="Helical" evidence="1">
    <location>
        <begin position="12"/>
        <end position="31"/>
    </location>
</feature>
<keyword evidence="4" id="KW-1185">Reference proteome</keyword>
<evidence type="ECO:0000256" key="1">
    <source>
        <dbReference type="SAM" id="Phobius"/>
    </source>
</evidence>
<sequence length="257" mass="28834">MPARHIIPKKKSWLMLSIAVSIVISFPFPFFKIVRADDDNSSFSRHNHFYSSLKTKRFCRYAQKIIAQTKIKAINVVQSDFNSFVNSFATPFESPDGDMLPLTTQQLVTYGTYPNTGRTYPEIISCKMKSADAIKFFYGEDAAVSGSSCRNIHKRILKKVFSKLKIRNIKNLAFEQDEVILEPDIVATNGPEWLNPFPPDLAYLGNDGLLHLQAKSLPVPRTVPPFVSIGPERKGVHYCHLAAPEYITALITGAVVP</sequence>
<dbReference type="AlphaFoldDB" id="A0A0V7ZNM1"/>
<keyword evidence="1" id="KW-1133">Transmembrane helix</keyword>
<evidence type="ECO:0000313" key="4">
    <source>
        <dbReference type="Proteomes" id="UP000053372"/>
    </source>
</evidence>
<keyword evidence="1" id="KW-0812">Transmembrane</keyword>
<dbReference type="OrthoDB" id="5735419at2"/>
<evidence type="ECO:0000313" key="3">
    <source>
        <dbReference type="EMBL" id="KST66645.1"/>
    </source>
</evidence>
<evidence type="ECO:0000313" key="2">
    <source>
        <dbReference type="EMBL" id="KST66324.1"/>
    </source>
</evidence>
<name>A0A0V7ZNM1_9CYAN</name>
<dbReference type="Proteomes" id="UP000053372">
    <property type="component" value="Unassembled WGS sequence"/>
</dbReference>
<reference evidence="2 4" key="1">
    <citation type="journal article" date="2015" name="Genome Announc.">
        <title>Draft Genome of the Euendolithic (true boring) Cyanobacterium Mastigocoleus testarum strain BC008.</title>
        <authorList>
            <person name="Guida B.S."/>
            <person name="Garcia-Pichel F."/>
        </authorList>
    </citation>
    <scope>NUCLEOTIDE SEQUENCE [LARGE SCALE GENOMIC DNA]</scope>
    <source>
        <strain evidence="2 4">BC008</strain>
    </source>
</reference>
<comment type="caution">
    <text evidence="2">The sequence shown here is derived from an EMBL/GenBank/DDBJ whole genome shotgun (WGS) entry which is preliminary data.</text>
</comment>
<keyword evidence="1" id="KW-0472">Membrane</keyword>
<dbReference type="EMBL" id="LMTZ01000095">
    <property type="protein sequence ID" value="KST66645.1"/>
    <property type="molecule type" value="Genomic_DNA"/>
</dbReference>
<accession>A0A0V7ZNM1</accession>